<gene>
    <name evidence="9" type="ORF">KS4_26660</name>
</gene>
<dbReference type="Proteomes" id="UP000317369">
    <property type="component" value="Chromosome"/>
</dbReference>
<dbReference type="PROSITE" id="PS50850">
    <property type="entry name" value="MFS"/>
    <property type="match status" value="1"/>
</dbReference>
<dbReference type="InterPro" id="IPR051788">
    <property type="entry name" value="MFS_Transporter"/>
</dbReference>
<keyword evidence="4 7" id="KW-0812">Transmembrane</keyword>
<feature type="transmembrane region" description="Helical" evidence="7">
    <location>
        <begin position="217"/>
        <end position="240"/>
    </location>
</feature>
<evidence type="ECO:0000313" key="9">
    <source>
        <dbReference type="EMBL" id="QDU34595.1"/>
    </source>
</evidence>
<evidence type="ECO:0000256" key="5">
    <source>
        <dbReference type="ARBA" id="ARBA00022989"/>
    </source>
</evidence>
<evidence type="ECO:0000259" key="8">
    <source>
        <dbReference type="PROSITE" id="PS50850"/>
    </source>
</evidence>
<dbReference type="AlphaFoldDB" id="A0A517YWJ1"/>
<dbReference type="GO" id="GO:0016020">
    <property type="term" value="C:membrane"/>
    <property type="evidence" value="ECO:0007669"/>
    <property type="project" value="TreeGrafter"/>
</dbReference>
<feature type="transmembrane region" description="Helical" evidence="7">
    <location>
        <begin position="342"/>
        <end position="364"/>
    </location>
</feature>
<feature type="transmembrane region" description="Helical" evidence="7">
    <location>
        <begin position="164"/>
        <end position="184"/>
    </location>
</feature>
<keyword evidence="10" id="KW-1185">Reference proteome</keyword>
<dbReference type="PANTHER" id="PTHR23514:SF3">
    <property type="entry name" value="BYPASS OF STOP CODON PROTEIN 6"/>
    <property type="match status" value="1"/>
</dbReference>
<name>A0A517YWJ1_9BACT</name>
<feature type="transmembrane region" description="Helical" evidence="7">
    <location>
        <begin position="77"/>
        <end position="96"/>
    </location>
</feature>
<evidence type="ECO:0000256" key="7">
    <source>
        <dbReference type="SAM" id="Phobius"/>
    </source>
</evidence>
<feature type="transmembrane region" description="Helical" evidence="7">
    <location>
        <begin position="279"/>
        <end position="298"/>
    </location>
</feature>
<evidence type="ECO:0000256" key="3">
    <source>
        <dbReference type="ARBA" id="ARBA00022448"/>
    </source>
</evidence>
<feature type="transmembrane region" description="Helical" evidence="7">
    <location>
        <begin position="370"/>
        <end position="395"/>
    </location>
</feature>
<dbReference type="InterPro" id="IPR036259">
    <property type="entry name" value="MFS_trans_sf"/>
</dbReference>
<dbReference type="Pfam" id="PF07690">
    <property type="entry name" value="MFS_1"/>
    <property type="match status" value="1"/>
</dbReference>
<keyword evidence="6 7" id="KW-0472">Membrane</keyword>
<feature type="domain" description="Major facilitator superfamily (MFS) profile" evidence="8">
    <location>
        <begin position="6"/>
        <end position="400"/>
    </location>
</feature>
<feature type="transmembrane region" description="Helical" evidence="7">
    <location>
        <begin position="304"/>
        <end position="322"/>
    </location>
</feature>
<comment type="similarity">
    <text evidence="2">Belongs to the major facilitator superfamily.</text>
</comment>
<keyword evidence="5 7" id="KW-1133">Transmembrane helix</keyword>
<feature type="transmembrane region" description="Helical" evidence="7">
    <location>
        <begin position="246"/>
        <end position="267"/>
    </location>
</feature>
<evidence type="ECO:0000256" key="4">
    <source>
        <dbReference type="ARBA" id="ARBA00022692"/>
    </source>
</evidence>
<dbReference type="SUPFAM" id="SSF103473">
    <property type="entry name" value="MFS general substrate transporter"/>
    <property type="match status" value="1"/>
</dbReference>
<sequence>MHFGRYDYAAFSAFLVYAAGSLAIPIALVNIADDLHFPLAEGGLSAGGLLSFARTIPMILTMLICGFLAGHLGKRKSLGLSVAVMSLGIFLCAFAPQYALLFLALAIAGLGEGIIEGLATPFIQNLHEHDQPGRYINFAHGFWSVGVFFTVTIAGLLLTLGVHWRIILAFIALLGLIPTALFLLPQTHKNPYPESTEPYHPKTIINHAKRIVKVPRFWLYFAAMFLAGGGEFGLTFWAASYIQLNFTTTALAGGLGTTCFAGGMILGRTGFGFYLKQHQLPNLITITAALAVIITLLLPYTNSLLPFMLVLFFAGIAAAPHWPSIQSYATDRLPHLNTTMIFILLSCAGIPGCGTVTYLIGYIGSLTGSLHTAFLIIPLCFLIVTLLIGIDWLFLSPKDLTHRTPEPQIKNPPLA</sequence>
<dbReference type="KEGG" id="pcor:KS4_26660"/>
<feature type="transmembrane region" description="Helical" evidence="7">
    <location>
        <begin position="135"/>
        <end position="158"/>
    </location>
</feature>
<dbReference type="InterPro" id="IPR020846">
    <property type="entry name" value="MFS_dom"/>
</dbReference>
<dbReference type="EMBL" id="CP036425">
    <property type="protein sequence ID" value="QDU34595.1"/>
    <property type="molecule type" value="Genomic_DNA"/>
</dbReference>
<protein>
    <submittedName>
        <fullName evidence="9">Putative transporter</fullName>
    </submittedName>
</protein>
<dbReference type="Gene3D" id="1.20.1250.20">
    <property type="entry name" value="MFS general substrate transporter like domains"/>
    <property type="match status" value="1"/>
</dbReference>
<dbReference type="GO" id="GO:0012505">
    <property type="term" value="C:endomembrane system"/>
    <property type="evidence" value="ECO:0007669"/>
    <property type="project" value="UniProtKB-SubCell"/>
</dbReference>
<evidence type="ECO:0000256" key="2">
    <source>
        <dbReference type="ARBA" id="ARBA00008335"/>
    </source>
</evidence>
<reference evidence="9 10" key="1">
    <citation type="submission" date="2019-02" db="EMBL/GenBank/DDBJ databases">
        <title>Deep-cultivation of Planctomycetes and their phenomic and genomic characterization uncovers novel biology.</title>
        <authorList>
            <person name="Wiegand S."/>
            <person name="Jogler M."/>
            <person name="Boedeker C."/>
            <person name="Pinto D."/>
            <person name="Vollmers J."/>
            <person name="Rivas-Marin E."/>
            <person name="Kohn T."/>
            <person name="Peeters S.H."/>
            <person name="Heuer A."/>
            <person name="Rast P."/>
            <person name="Oberbeckmann S."/>
            <person name="Bunk B."/>
            <person name="Jeske O."/>
            <person name="Meyerdierks A."/>
            <person name="Storesund J.E."/>
            <person name="Kallscheuer N."/>
            <person name="Luecker S."/>
            <person name="Lage O.M."/>
            <person name="Pohl T."/>
            <person name="Merkel B.J."/>
            <person name="Hornburger P."/>
            <person name="Mueller R.-W."/>
            <person name="Bruemmer F."/>
            <person name="Labrenz M."/>
            <person name="Spormann A.M."/>
            <person name="Op den Camp H."/>
            <person name="Overmann J."/>
            <person name="Amann R."/>
            <person name="Jetten M.S.M."/>
            <person name="Mascher T."/>
            <person name="Medema M.H."/>
            <person name="Devos D.P."/>
            <person name="Kaster A.-K."/>
            <person name="Ovreas L."/>
            <person name="Rohde M."/>
            <person name="Galperin M.Y."/>
            <person name="Jogler C."/>
        </authorList>
    </citation>
    <scope>NUCLEOTIDE SEQUENCE [LARGE SCALE GENOMIC DNA]</scope>
    <source>
        <strain evidence="9 10">KS4</strain>
    </source>
</reference>
<feature type="transmembrane region" description="Helical" evidence="7">
    <location>
        <begin position="12"/>
        <end position="32"/>
    </location>
</feature>
<keyword evidence="3" id="KW-0813">Transport</keyword>
<organism evidence="9 10">
    <name type="scientific">Poriferisphaera corsica</name>
    <dbReference type="NCBI Taxonomy" id="2528020"/>
    <lineage>
        <taxon>Bacteria</taxon>
        <taxon>Pseudomonadati</taxon>
        <taxon>Planctomycetota</taxon>
        <taxon>Phycisphaerae</taxon>
        <taxon>Phycisphaerales</taxon>
        <taxon>Phycisphaeraceae</taxon>
        <taxon>Poriferisphaera</taxon>
    </lineage>
</organism>
<dbReference type="PANTHER" id="PTHR23514">
    <property type="entry name" value="BYPASS OF STOP CODON PROTEIN 6"/>
    <property type="match status" value="1"/>
</dbReference>
<accession>A0A517YWJ1</accession>
<dbReference type="InterPro" id="IPR011701">
    <property type="entry name" value="MFS"/>
</dbReference>
<evidence type="ECO:0000256" key="6">
    <source>
        <dbReference type="ARBA" id="ARBA00023136"/>
    </source>
</evidence>
<dbReference type="GO" id="GO:0022857">
    <property type="term" value="F:transmembrane transporter activity"/>
    <property type="evidence" value="ECO:0007669"/>
    <property type="project" value="InterPro"/>
</dbReference>
<feature type="transmembrane region" description="Helical" evidence="7">
    <location>
        <begin position="52"/>
        <end position="70"/>
    </location>
</feature>
<evidence type="ECO:0000256" key="1">
    <source>
        <dbReference type="ARBA" id="ARBA00004127"/>
    </source>
</evidence>
<comment type="subcellular location">
    <subcellularLocation>
        <location evidence="1">Endomembrane system</location>
        <topology evidence="1">Multi-pass membrane protein</topology>
    </subcellularLocation>
</comment>
<feature type="transmembrane region" description="Helical" evidence="7">
    <location>
        <begin position="102"/>
        <end position="123"/>
    </location>
</feature>
<proteinExistence type="inferred from homology"/>
<evidence type="ECO:0000313" key="10">
    <source>
        <dbReference type="Proteomes" id="UP000317369"/>
    </source>
</evidence>